<sequence length="288" mass="30569">MRRHEHDHEQHEHHEHHEAGARGAASEAHERARTPHVLRAAVAGRTDVLGRAGMATLQRAVGNSAARTLVQREAAGENEATEANEEAVEQPRSSVHDVVSSGGGQALDPETRTDMETRLGADFSDVRVHTDAAAHDSAKEVGAHAYTVGNNVVFQRDAYDTSSRQGRTTLAHELTHVVQQRSGPVDGAEAPGGIRVSDPGDRFEQEAASTAERVMAEPPAPTPQPAESATPQPAAAPAAPAAVQLSAAPAVQRAAEEGEDEEPADVQGAFVQRAEKKPEEEEEETPPE</sequence>
<proteinExistence type="predicted"/>
<organism evidence="3 4">
    <name type="scientific">Streptomyces buecherae</name>
    <dbReference type="NCBI Taxonomy" id="2763006"/>
    <lineage>
        <taxon>Bacteria</taxon>
        <taxon>Bacillati</taxon>
        <taxon>Actinomycetota</taxon>
        <taxon>Actinomycetes</taxon>
        <taxon>Kitasatosporales</taxon>
        <taxon>Streptomycetaceae</taxon>
        <taxon>Streptomyces</taxon>
    </lineage>
</organism>
<dbReference type="AlphaFoldDB" id="A0A7H8N315"/>
<dbReference type="InterPro" id="IPR025295">
    <property type="entry name" value="eCIS_core_dom"/>
</dbReference>
<feature type="compositionally biased region" description="Basic and acidic residues" evidence="1">
    <location>
        <begin position="1"/>
        <end position="20"/>
    </location>
</feature>
<evidence type="ECO:0000259" key="2">
    <source>
        <dbReference type="Pfam" id="PF13699"/>
    </source>
</evidence>
<evidence type="ECO:0000313" key="4">
    <source>
        <dbReference type="Proteomes" id="UP000509303"/>
    </source>
</evidence>
<evidence type="ECO:0000313" key="3">
    <source>
        <dbReference type="EMBL" id="QKW48835.1"/>
    </source>
</evidence>
<feature type="compositionally biased region" description="Acidic residues" evidence="1">
    <location>
        <begin position="79"/>
        <end position="88"/>
    </location>
</feature>
<dbReference type="Proteomes" id="UP000509303">
    <property type="component" value="Chromosome"/>
</dbReference>
<gene>
    <name evidence="3" type="ORF">HUT08_03955</name>
</gene>
<evidence type="ECO:0000256" key="1">
    <source>
        <dbReference type="SAM" id="MobiDB-lite"/>
    </source>
</evidence>
<dbReference type="EMBL" id="CP054929">
    <property type="protein sequence ID" value="QKW48835.1"/>
    <property type="molecule type" value="Genomic_DNA"/>
</dbReference>
<accession>A0A7H8N315</accession>
<feature type="domain" description="eCIS core" evidence="2">
    <location>
        <begin position="107"/>
        <end position="183"/>
    </location>
</feature>
<name>A0A7H8N315_9ACTN</name>
<feature type="region of interest" description="Disordered" evidence="1">
    <location>
        <begin position="74"/>
        <end position="113"/>
    </location>
</feature>
<feature type="region of interest" description="Disordered" evidence="1">
    <location>
        <begin position="181"/>
        <end position="288"/>
    </location>
</feature>
<keyword evidence="4" id="KW-1185">Reference proteome</keyword>
<dbReference type="Pfam" id="PF13699">
    <property type="entry name" value="eCIS_core"/>
    <property type="match status" value="1"/>
</dbReference>
<feature type="compositionally biased region" description="Low complexity" evidence="1">
    <location>
        <begin position="225"/>
        <end position="252"/>
    </location>
</feature>
<dbReference type="RefSeq" id="WP_176160567.1">
    <property type="nucleotide sequence ID" value="NZ_CP054929.1"/>
</dbReference>
<feature type="region of interest" description="Disordered" evidence="1">
    <location>
        <begin position="1"/>
        <end position="32"/>
    </location>
</feature>
<reference evidence="3 4" key="1">
    <citation type="submission" date="2020-06" db="EMBL/GenBank/DDBJ databases">
        <title>Genome mining for natural products.</title>
        <authorList>
            <person name="Zhang B."/>
            <person name="Shi J."/>
            <person name="Ge H."/>
        </authorList>
    </citation>
    <scope>NUCLEOTIDE SEQUENCE [LARGE SCALE GENOMIC DNA]</scope>
    <source>
        <strain evidence="3 4">NA00687</strain>
    </source>
</reference>
<protein>
    <submittedName>
        <fullName evidence="3">DUF4157 domain-containing protein</fullName>
    </submittedName>
</protein>